<accession>A0A212LQQ4</accession>
<evidence type="ECO:0000256" key="1">
    <source>
        <dbReference type="SAM" id="MobiDB-lite"/>
    </source>
</evidence>
<evidence type="ECO:0000313" key="2">
    <source>
        <dbReference type="EMBL" id="SCM79908.1"/>
    </source>
</evidence>
<reference evidence="2" key="1">
    <citation type="submission" date="2016-08" db="EMBL/GenBank/DDBJ databases">
        <authorList>
            <person name="Seilhamer J.J."/>
        </authorList>
    </citation>
    <scope>NUCLEOTIDE SEQUENCE</scope>
    <source>
        <strain evidence="2">86</strain>
    </source>
</reference>
<organism evidence="2">
    <name type="scientific">uncultured Pleomorphomonas sp</name>
    <dbReference type="NCBI Taxonomy" id="442121"/>
    <lineage>
        <taxon>Bacteria</taxon>
        <taxon>Pseudomonadati</taxon>
        <taxon>Pseudomonadota</taxon>
        <taxon>Alphaproteobacteria</taxon>
        <taxon>Hyphomicrobiales</taxon>
        <taxon>Pleomorphomonadaceae</taxon>
        <taxon>Pleomorphomonas</taxon>
        <taxon>environmental samples</taxon>
    </lineage>
</organism>
<feature type="compositionally biased region" description="Basic residues" evidence="1">
    <location>
        <begin position="1"/>
        <end position="17"/>
    </location>
</feature>
<dbReference type="EMBL" id="FMJD01000013">
    <property type="protein sequence ID" value="SCM79908.1"/>
    <property type="molecule type" value="Genomic_DNA"/>
</dbReference>
<proteinExistence type="predicted"/>
<gene>
    <name evidence="2" type="ORF">KL86PLE_90702</name>
</gene>
<feature type="region of interest" description="Disordered" evidence="1">
    <location>
        <begin position="1"/>
        <end position="59"/>
    </location>
</feature>
<feature type="compositionally biased region" description="Basic and acidic residues" evidence="1">
    <location>
        <begin position="48"/>
        <end position="59"/>
    </location>
</feature>
<dbReference type="AlphaFoldDB" id="A0A212LQQ4"/>
<sequence>MSATKKARSKRKVKRAGAKALRSANPPNTYPRRDGATAPATDPAFETKGADHADLHRHS</sequence>
<protein>
    <submittedName>
        <fullName evidence="2">Uncharacterized protein</fullName>
    </submittedName>
</protein>
<name>A0A212LQQ4_9HYPH</name>